<evidence type="ECO:0000313" key="7">
    <source>
        <dbReference type="Proteomes" id="UP001490816"/>
    </source>
</evidence>
<evidence type="ECO:0000256" key="3">
    <source>
        <dbReference type="ARBA" id="ARBA00022833"/>
    </source>
</evidence>
<keyword evidence="2" id="KW-0863">Zinc-finger</keyword>
<dbReference type="PROSITE" id="PS50199">
    <property type="entry name" value="ZF_RANBP2_2"/>
    <property type="match status" value="1"/>
</dbReference>
<sequence length="220" mass="24951">MYCQKCGKQIDEGSVFCQHCGAQIGNSVSDNFSNRNANLNFNVQHTERKTERIKSKEEFMDDYHTKHPERMVYVVLFIILEIAATIVFIMNVSSYIDHHRDENITGMMIAAFLEIIAVIFACAIQKVNSSANKAYDMYLNNINSRSNNIDNKECLFPSNQWECPKCGRLNADSVKYCLNCSSPKVITFTKPQTGEWQCPKCGKINQNYVGTCGCGEVKPK</sequence>
<feature type="transmembrane region" description="Helical" evidence="4">
    <location>
        <begin position="104"/>
        <end position="124"/>
    </location>
</feature>
<dbReference type="InterPro" id="IPR026870">
    <property type="entry name" value="Zinc_ribbon_dom"/>
</dbReference>
<dbReference type="InterPro" id="IPR001876">
    <property type="entry name" value="Znf_RanBP2"/>
</dbReference>
<keyword evidence="4" id="KW-0472">Membrane</keyword>
<name>A0ABV1F5R5_9FIRM</name>
<dbReference type="Proteomes" id="UP001490816">
    <property type="component" value="Unassembled WGS sequence"/>
</dbReference>
<proteinExistence type="predicted"/>
<keyword evidence="1" id="KW-0479">Metal-binding</keyword>
<protein>
    <submittedName>
        <fullName evidence="6">Zinc-ribbon domain-containing protein</fullName>
    </submittedName>
</protein>
<evidence type="ECO:0000313" key="6">
    <source>
        <dbReference type="EMBL" id="MEQ2468723.1"/>
    </source>
</evidence>
<dbReference type="Pfam" id="PF13240">
    <property type="entry name" value="Zn_Ribbon_1"/>
    <property type="match status" value="1"/>
</dbReference>
<dbReference type="RefSeq" id="WP_117838703.1">
    <property type="nucleotide sequence ID" value="NZ_JBBMEZ010000001.1"/>
</dbReference>
<organism evidence="6 7">
    <name type="scientific">Ruminococcoides intestinale</name>
    <dbReference type="NCBI Taxonomy" id="3133162"/>
    <lineage>
        <taxon>Bacteria</taxon>
        <taxon>Bacillati</taxon>
        <taxon>Bacillota</taxon>
        <taxon>Clostridia</taxon>
        <taxon>Eubacteriales</taxon>
        <taxon>Oscillospiraceae</taxon>
        <taxon>Ruminococcoides</taxon>
    </lineage>
</organism>
<dbReference type="EMBL" id="JBBMEZ010000001">
    <property type="protein sequence ID" value="MEQ2468723.1"/>
    <property type="molecule type" value="Genomic_DNA"/>
</dbReference>
<accession>A0ABV1F5R5</accession>
<reference evidence="6 7" key="1">
    <citation type="submission" date="2024-03" db="EMBL/GenBank/DDBJ databases">
        <title>Human intestinal bacterial collection.</title>
        <authorList>
            <person name="Pauvert C."/>
            <person name="Hitch T.C.A."/>
            <person name="Clavel T."/>
        </authorList>
    </citation>
    <scope>NUCLEOTIDE SEQUENCE [LARGE SCALE GENOMIC DNA]</scope>
    <source>
        <strain evidence="6 7">CLA-JM-H38</strain>
    </source>
</reference>
<feature type="domain" description="RanBP2-type" evidence="5">
    <location>
        <begin position="157"/>
        <end position="186"/>
    </location>
</feature>
<keyword evidence="3" id="KW-0862">Zinc</keyword>
<keyword evidence="7" id="KW-1185">Reference proteome</keyword>
<keyword evidence="4" id="KW-0812">Transmembrane</keyword>
<comment type="caution">
    <text evidence="6">The sequence shown here is derived from an EMBL/GenBank/DDBJ whole genome shotgun (WGS) entry which is preliminary data.</text>
</comment>
<feature type="transmembrane region" description="Helical" evidence="4">
    <location>
        <begin position="71"/>
        <end position="92"/>
    </location>
</feature>
<gene>
    <name evidence="6" type="ORF">WMO39_00035</name>
</gene>
<evidence type="ECO:0000256" key="4">
    <source>
        <dbReference type="SAM" id="Phobius"/>
    </source>
</evidence>
<dbReference type="SMART" id="SM00547">
    <property type="entry name" value="ZnF_RBZ"/>
    <property type="match status" value="2"/>
</dbReference>
<evidence type="ECO:0000256" key="1">
    <source>
        <dbReference type="ARBA" id="ARBA00022723"/>
    </source>
</evidence>
<dbReference type="PROSITE" id="PS01358">
    <property type="entry name" value="ZF_RANBP2_1"/>
    <property type="match status" value="1"/>
</dbReference>
<evidence type="ECO:0000256" key="2">
    <source>
        <dbReference type="ARBA" id="ARBA00022771"/>
    </source>
</evidence>
<keyword evidence="4" id="KW-1133">Transmembrane helix</keyword>
<evidence type="ECO:0000259" key="5">
    <source>
        <dbReference type="PROSITE" id="PS50199"/>
    </source>
</evidence>